<evidence type="ECO:0000313" key="2">
    <source>
        <dbReference type="EMBL" id="AIG98104.1"/>
    </source>
</evidence>
<evidence type="ECO:0000313" key="3">
    <source>
        <dbReference type="Proteomes" id="UP000028501"/>
    </source>
</evidence>
<dbReference type="PANTHER" id="PTHR35902">
    <property type="entry name" value="S-LAYER DOMAIN-LIKE PROTEIN-RELATED"/>
    <property type="match status" value="1"/>
</dbReference>
<keyword evidence="1" id="KW-1133">Transmembrane helix</keyword>
<dbReference type="PANTHER" id="PTHR35902:SF3">
    <property type="entry name" value="NPCBM-ASSOCIATED, NEW3 DOMAIN OF ALPHA-GALACTOSIDASE"/>
    <property type="match status" value="1"/>
</dbReference>
<dbReference type="EMBL" id="CP006577">
    <property type="protein sequence ID" value="AIG98104.1"/>
    <property type="molecule type" value="Genomic_DNA"/>
</dbReference>
<keyword evidence="1" id="KW-0472">Membrane</keyword>
<protein>
    <recommendedName>
        <fullName evidence="4">S-layer domain protein</fullName>
    </recommendedName>
</protein>
<dbReference type="AlphaFoldDB" id="A0A075WGA5"/>
<dbReference type="Proteomes" id="UP000028501">
    <property type="component" value="Chromosome"/>
</dbReference>
<evidence type="ECO:0008006" key="4">
    <source>
        <dbReference type="Google" id="ProtNLM"/>
    </source>
</evidence>
<accession>A0A075WGA5</accession>
<organism evidence="2 3">
    <name type="scientific">Archaeoglobus fulgidus DSM 8774</name>
    <dbReference type="NCBI Taxonomy" id="1344584"/>
    <lineage>
        <taxon>Archaea</taxon>
        <taxon>Methanobacteriati</taxon>
        <taxon>Methanobacteriota</taxon>
        <taxon>Archaeoglobi</taxon>
        <taxon>Archaeoglobales</taxon>
        <taxon>Archaeoglobaceae</taxon>
        <taxon>Archaeoglobus</taxon>
    </lineage>
</organism>
<proteinExistence type="predicted"/>
<feature type="transmembrane region" description="Helical" evidence="1">
    <location>
        <begin position="600"/>
        <end position="618"/>
    </location>
</feature>
<evidence type="ECO:0000256" key="1">
    <source>
        <dbReference type="SAM" id="Phobius"/>
    </source>
</evidence>
<name>A0A075WGA5_ARCFL</name>
<dbReference type="GeneID" id="24794834"/>
<reference evidence="2 3" key="1">
    <citation type="submission" date="2013-07" db="EMBL/GenBank/DDBJ databases">
        <title>Genome of Archaeoglobus fulgidus.</title>
        <authorList>
            <person name="Fiebig A."/>
            <person name="Birkeland N.-K."/>
        </authorList>
    </citation>
    <scope>NUCLEOTIDE SEQUENCE [LARGE SCALE GENOMIC DNA]</scope>
    <source>
        <strain evidence="2 3">DSM 8774</strain>
    </source>
</reference>
<dbReference type="HOGENOM" id="CLU_031683_0_0_2"/>
<dbReference type="KEGG" id="afg:AFULGI_00013290"/>
<gene>
    <name evidence="2" type="ORF">AFULGI_00013290</name>
</gene>
<dbReference type="RefSeq" id="WP_048095595.1">
    <property type="nucleotide sequence ID" value="NZ_CP006577.1"/>
</dbReference>
<sequence length="621" mass="68392">MRWFVMVIAALLLITATAQALDYEKKPEIVAYIYGSSFFERGDEKNLVLVIFNDAWNEEIKYDDQKEAGFFNGREEMLFTAYDVQISLEGNEYVKVKTPEQRIPALQPMYPVNLNFLISISDSAKAGEYELSLEVTYYRINDLESFDSFSTVLPSQDIIAIKNESITGVVHYPMYNPDYYNLTGNGTRYYTYKLLNQKYELEYVMESQTIPIKIYIEEKPVRLEVLKVEGENLVGGAKGRITVMVKNLGDKTARNAYLVLDTPSGFEAQGLSVSTASAMPSGMPAGMPTGMTTSIPAGMPTGMYPAMPSAGMATTVSSAKAAYYVGDLKPGDAANATFYLKINVKDGGTYPLQIKAVYLDEFGKLTESDSTTFGVEVRDAPEITVKSTESRVYVNAKGEVEVTLLSDTDLKDASVRISASSPLSVLSSEYYVGEIKAGEEFKAVFKLKASSEAKPVTYPADITLVYRSMDEYVELDPVRIGVKVNPKMEFEVVGQPSIAAGEEKVVTFVIKNVGEFEVRDATARITIVDPFSSTDDSAFIGDLKPGEAANATFKISVDGDATPKLYALNLEVKYKDAEGEWAYSEPAKAIINVTPAKPPYMLYAVIAIIVIAAIAVYLKRR</sequence>
<keyword evidence="1" id="KW-0812">Transmembrane</keyword>